<dbReference type="Pfam" id="PF02643">
    <property type="entry name" value="DUF192"/>
    <property type="match status" value="1"/>
</dbReference>
<comment type="caution">
    <text evidence="1">The sequence shown here is derived from an EMBL/GenBank/DDBJ whole genome shotgun (WGS) entry which is preliminary data.</text>
</comment>
<protein>
    <recommendedName>
        <fullName evidence="3">DUF192 domain-containing protein</fullName>
    </recommendedName>
</protein>
<dbReference type="InterPro" id="IPR038695">
    <property type="entry name" value="Saro_0823-like_sf"/>
</dbReference>
<evidence type="ECO:0008006" key="3">
    <source>
        <dbReference type="Google" id="ProtNLM"/>
    </source>
</evidence>
<dbReference type="STRING" id="1817824.A2751_04390"/>
<dbReference type="InterPro" id="IPR003795">
    <property type="entry name" value="DUF192"/>
</dbReference>
<sequence>MKYFIIILILLIAGGVYYFQKQTQDLEVADFQVGNKQIKVEIADTIAKQAQGLSGRDSLCLDCGMLFTYQKPKFQRFTMQGMRFPLDMIFIENGKIVEIREGLRYPENGEEPVIIQSSFESDMVLEVNEGFVWRNRLQVGESAVLTRN</sequence>
<accession>A0A1F5NNV3</accession>
<evidence type="ECO:0000313" key="2">
    <source>
        <dbReference type="Proteomes" id="UP000176864"/>
    </source>
</evidence>
<dbReference type="AlphaFoldDB" id="A0A1F5NNV3"/>
<evidence type="ECO:0000313" key="1">
    <source>
        <dbReference type="EMBL" id="OGE79204.1"/>
    </source>
</evidence>
<gene>
    <name evidence="1" type="ORF">A2751_04390</name>
</gene>
<dbReference type="Gene3D" id="2.60.120.1140">
    <property type="entry name" value="Protein of unknown function DUF192"/>
    <property type="match status" value="1"/>
</dbReference>
<reference evidence="1 2" key="1">
    <citation type="journal article" date="2016" name="Nat. Commun.">
        <title>Thousands of microbial genomes shed light on interconnected biogeochemical processes in an aquifer system.</title>
        <authorList>
            <person name="Anantharaman K."/>
            <person name="Brown C.T."/>
            <person name="Hug L.A."/>
            <person name="Sharon I."/>
            <person name="Castelle C.J."/>
            <person name="Probst A.J."/>
            <person name="Thomas B.C."/>
            <person name="Singh A."/>
            <person name="Wilkins M.J."/>
            <person name="Karaoz U."/>
            <person name="Brodie E.L."/>
            <person name="Williams K.H."/>
            <person name="Hubbard S.S."/>
            <person name="Banfield J.F."/>
        </authorList>
    </citation>
    <scope>NUCLEOTIDE SEQUENCE [LARGE SCALE GENOMIC DNA]</scope>
</reference>
<dbReference type="PANTHER" id="PTHR37953">
    <property type="entry name" value="UPF0127 PROTEIN MJ1496"/>
    <property type="match status" value="1"/>
</dbReference>
<name>A0A1F5NNV3_9BACT</name>
<dbReference type="EMBL" id="MFEK01000006">
    <property type="protein sequence ID" value="OGE79204.1"/>
    <property type="molecule type" value="Genomic_DNA"/>
</dbReference>
<proteinExistence type="predicted"/>
<organism evidence="1 2">
    <name type="scientific">Candidatus Doudnabacteria bacterium RIFCSPHIGHO2_01_FULL_46_14</name>
    <dbReference type="NCBI Taxonomy" id="1817824"/>
    <lineage>
        <taxon>Bacteria</taxon>
        <taxon>Candidatus Doudnaibacteriota</taxon>
    </lineage>
</organism>
<dbReference type="PANTHER" id="PTHR37953:SF1">
    <property type="entry name" value="UPF0127 PROTEIN MJ1496"/>
    <property type="match status" value="1"/>
</dbReference>
<dbReference type="Proteomes" id="UP000176864">
    <property type="component" value="Unassembled WGS sequence"/>
</dbReference>